<feature type="compositionally biased region" description="Low complexity" evidence="5">
    <location>
        <begin position="20"/>
        <end position="29"/>
    </location>
</feature>
<dbReference type="Pfam" id="PF00172">
    <property type="entry name" value="Zn_clus"/>
    <property type="match status" value="1"/>
</dbReference>
<evidence type="ECO:0000259" key="6">
    <source>
        <dbReference type="PROSITE" id="PS50048"/>
    </source>
</evidence>
<evidence type="ECO:0000256" key="4">
    <source>
        <dbReference type="ARBA" id="ARBA00023242"/>
    </source>
</evidence>
<dbReference type="InterPro" id="IPR036864">
    <property type="entry name" value="Zn2-C6_fun-type_DNA-bd_sf"/>
</dbReference>
<comment type="caution">
    <text evidence="7">The sequence shown here is derived from an EMBL/GenBank/DDBJ whole genome shotgun (WGS) entry which is preliminary data.</text>
</comment>
<organism evidence="7 8">
    <name type="scientific">Penicillium brasilianum</name>
    <dbReference type="NCBI Taxonomy" id="104259"/>
    <lineage>
        <taxon>Eukaryota</taxon>
        <taxon>Fungi</taxon>
        <taxon>Dikarya</taxon>
        <taxon>Ascomycota</taxon>
        <taxon>Pezizomycotina</taxon>
        <taxon>Eurotiomycetes</taxon>
        <taxon>Eurotiomycetidae</taxon>
        <taxon>Eurotiales</taxon>
        <taxon>Aspergillaceae</taxon>
        <taxon>Penicillium</taxon>
    </lineage>
</organism>
<dbReference type="InterPro" id="IPR001138">
    <property type="entry name" value="Zn2Cys6_DnaBD"/>
</dbReference>
<gene>
    <name evidence="7" type="ORF">PEBR_15411</name>
</gene>
<dbReference type="SMART" id="SM00066">
    <property type="entry name" value="GAL4"/>
    <property type="match status" value="1"/>
</dbReference>
<dbReference type="GO" id="GO:0003677">
    <property type="term" value="F:DNA binding"/>
    <property type="evidence" value="ECO:0007669"/>
    <property type="project" value="UniProtKB-KW"/>
</dbReference>
<feature type="domain" description="Zn(2)-C6 fungal-type" evidence="6">
    <location>
        <begin position="56"/>
        <end position="90"/>
    </location>
</feature>
<dbReference type="SUPFAM" id="SSF57701">
    <property type="entry name" value="Zn2/Cys6 DNA-binding domain"/>
    <property type="match status" value="1"/>
</dbReference>
<dbReference type="CDD" id="cd00067">
    <property type="entry name" value="GAL4"/>
    <property type="match status" value="1"/>
</dbReference>
<dbReference type="GO" id="GO:0008270">
    <property type="term" value="F:zinc ion binding"/>
    <property type="evidence" value="ECO:0007669"/>
    <property type="project" value="InterPro"/>
</dbReference>
<name>A0A1S9RRA1_PENBI</name>
<feature type="region of interest" description="Disordered" evidence="5">
    <location>
        <begin position="321"/>
        <end position="350"/>
    </location>
</feature>
<accession>A0A1S9RRA1</accession>
<reference evidence="8" key="1">
    <citation type="submission" date="2015-09" db="EMBL/GenBank/DDBJ databases">
        <authorList>
            <person name="Fill T.P."/>
            <person name="Baretta J.F."/>
            <person name="de Almeida L.G."/>
            <person name="Rocha M."/>
            <person name="de Souza D.H."/>
            <person name="Malavazi I."/>
            <person name="Cerdeira L.T."/>
            <person name="Hong H."/>
            <person name="Samborskyy M."/>
            <person name="de Vasconcelos A.T."/>
            <person name="Leadlay P."/>
            <person name="Rodrigues-Filho E."/>
        </authorList>
    </citation>
    <scope>NUCLEOTIDE SEQUENCE [LARGE SCALE GENOMIC DNA]</scope>
    <source>
        <strain evidence="8">LaBioMMi 136</strain>
    </source>
</reference>
<sequence length="530" mass="57066">MDSYYTDKAATFEQSRHDSSLSMSHSMRSLNQHELSPGAEMDSKMRNPQRRRVPVACGRCRRRKIKCSGDSGDGQGCSNCRSAGNTDCQFLRVNSMKMTPKTNRWPYPNPGVAVIPSPRLGMYTSTTAGKPTLLPMDSPQARMAAFQQASDYDLGATDVSVFPERAAVTVESMPYEDGQSSSYSQSPAYMHPNTPAGTLFDYGGSPWSPKTWDSVLGASRPSNGSIYPDPEANNAIAQSPFSYMLPSQGLASTEGPQSTTVAMANISSADLPGPDRTLPTPTCRSQQLPSALAGLVFSQTESPCSLSVPIEARPAFWSPRCGPPHDSRSPAHSIPSTILFSNSPPPTTRCPTTSNQDILFSGLPMLTTTEELISSTLSTTTAPPTTTATPTSYAMEALDHTTATRPLPSNTPTAQAPTSTSTDRSLTRGIYGHDRTSTAQRLVELTTDCTPDIYSYSSREKSKRAGDGRNAGASTLMNGGLEYTPVRHSHTSNPTFSFGMLHDELPEYHRPVVEGVHRAPISPLVNQSGY</sequence>
<evidence type="ECO:0000313" key="7">
    <source>
        <dbReference type="EMBL" id="OOQ87528.1"/>
    </source>
</evidence>
<keyword evidence="3" id="KW-0804">Transcription</keyword>
<keyword evidence="2" id="KW-0238">DNA-binding</keyword>
<dbReference type="Gene3D" id="4.10.240.10">
    <property type="entry name" value="Zn(2)-C6 fungal-type DNA-binding domain"/>
    <property type="match status" value="1"/>
</dbReference>
<protein>
    <recommendedName>
        <fullName evidence="6">Zn(2)-C6 fungal-type domain-containing protein</fullName>
    </recommendedName>
</protein>
<proteinExistence type="predicted"/>
<feature type="region of interest" description="Disordered" evidence="5">
    <location>
        <begin position="403"/>
        <end position="438"/>
    </location>
</feature>
<dbReference type="PROSITE" id="PS50048">
    <property type="entry name" value="ZN2_CY6_FUNGAL_2"/>
    <property type="match status" value="1"/>
</dbReference>
<feature type="compositionally biased region" description="Low complexity" evidence="5">
    <location>
        <begin position="408"/>
        <end position="422"/>
    </location>
</feature>
<evidence type="ECO:0000256" key="2">
    <source>
        <dbReference type="ARBA" id="ARBA00023125"/>
    </source>
</evidence>
<keyword evidence="4" id="KW-0539">Nucleus</keyword>
<evidence type="ECO:0000256" key="5">
    <source>
        <dbReference type="SAM" id="MobiDB-lite"/>
    </source>
</evidence>
<dbReference type="GO" id="GO:0000981">
    <property type="term" value="F:DNA-binding transcription factor activity, RNA polymerase II-specific"/>
    <property type="evidence" value="ECO:0007669"/>
    <property type="project" value="InterPro"/>
</dbReference>
<keyword evidence="1" id="KW-0805">Transcription regulation</keyword>
<dbReference type="AlphaFoldDB" id="A0A1S9RRA1"/>
<dbReference type="PROSITE" id="PS00463">
    <property type="entry name" value="ZN2_CY6_FUNGAL_1"/>
    <property type="match status" value="1"/>
</dbReference>
<dbReference type="EMBL" id="LJBN01000123">
    <property type="protein sequence ID" value="OOQ87528.1"/>
    <property type="molecule type" value="Genomic_DNA"/>
</dbReference>
<evidence type="ECO:0000313" key="8">
    <source>
        <dbReference type="Proteomes" id="UP000190744"/>
    </source>
</evidence>
<evidence type="ECO:0000256" key="1">
    <source>
        <dbReference type="ARBA" id="ARBA00023015"/>
    </source>
</evidence>
<dbReference type="Proteomes" id="UP000190744">
    <property type="component" value="Unassembled WGS sequence"/>
</dbReference>
<evidence type="ECO:0000256" key="3">
    <source>
        <dbReference type="ARBA" id="ARBA00023163"/>
    </source>
</evidence>
<feature type="region of interest" description="Disordered" evidence="5">
    <location>
        <begin position="1"/>
        <end position="29"/>
    </location>
</feature>